<feature type="compositionally biased region" description="Polar residues" evidence="1">
    <location>
        <begin position="24"/>
        <end position="37"/>
    </location>
</feature>
<name>A0A364MWH9_STELY</name>
<dbReference type="STRING" id="183478.A0A364MWH9"/>
<dbReference type="OrthoDB" id="5341582at2759"/>
<evidence type="ECO:0000259" key="3">
    <source>
        <dbReference type="Pfam" id="PF20237"/>
    </source>
</evidence>
<keyword evidence="2" id="KW-0472">Membrane</keyword>
<dbReference type="InterPro" id="IPR046529">
    <property type="entry name" value="DUF6594"/>
</dbReference>
<dbReference type="Pfam" id="PF20237">
    <property type="entry name" value="DUF6594"/>
    <property type="match status" value="1"/>
</dbReference>
<evidence type="ECO:0000313" key="5">
    <source>
        <dbReference type="Proteomes" id="UP000249619"/>
    </source>
</evidence>
<evidence type="ECO:0000256" key="1">
    <source>
        <dbReference type="SAM" id="MobiDB-lite"/>
    </source>
</evidence>
<accession>A0A364MWH9</accession>
<proteinExistence type="predicted"/>
<feature type="transmembrane region" description="Helical" evidence="2">
    <location>
        <begin position="144"/>
        <end position="165"/>
    </location>
</feature>
<dbReference type="PANTHER" id="PTHR34502">
    <property type="entry name" value="DUF6594 DOMAIN-CONTAINING PROTEIN-RELATED"/>
    <property type="match status" value="1"/>
</dbReference>
<organism evidence="4 5">
    <name type="scientific">Stemphylium lycopersici</name>
    <name type="common">Tomato gray leaf spot disease fungus</name>
    <name type="synonym">Thyrospora lycopersici</name>
    <dbReference type="NCBI Taxonomy" id="183478"/>
    <lineage>
        <taxon>Eukaryota</taxon>
        <taxon>Fungi</taxon>
        <taxon>Dikarya</taxon>
        <taxon>Ascomycota</taxon>
        <taxon>Pezizomycotina</taxon>
        <taxon>Dothideomycetes</taxon>
        <taxon>Pleosporomycetidae</taxon>
        <taxon>Pleosporales</taxon>
        <taxon>Pleosporineae</taxon>
        <taxon>Pleosporaceae</taxon>
        <taxon>Stemphylium</taxon>
    </lineage>
</organism>
<evidence type="ECO:0000256" key="2">
    <source>
        <dbReference type="SAM" id="Phobius"/>
    </source>
</evidence>
<feature type="domain" description="DUF6594" evidence="3">
    <location>
        <begin position="34"/>
        <end position="207"/>
    </location>
</feature>
<feature type="region of interest" description="Disordered" evidence="1">
    <location>
        <begin position="17"/>
        <end position="37"/>
    </location>
</feature>
<comment type="caution">
    <text evidence="4">The sequence shown here is derived from an EMBL/GenBank/DDBJ whole genome shotgun (WGS) entry which is preliminary data.</text>
</comment>
<keyword evidence="5" id="KW-1185">Reference proteome</keyword>
<evidence type="ECO:0000313" key="4">
    <source>
        <dbReference type="EMBL" id="RAR05713.1"/>
    </source>
</evidence>
<dbReference type="Proteomes" id="UP000249619">
    <property type="component" value="Unassembled WGS sequence"/>
</dbReference>
<dbReference type="EMBL" id="QGDH01000128">
    <property type="protein sequence ID" value="RAR05713.1"/>
    <property type="molecule type" value="Genomic_DNA"/>
</dbReference>
<feature type="transmembrane region" description="Helical" evidence="2">
    <location>
        <begin position="196"/>
        <end position="214"/>
    </location>
</feature>
<feature type="transmembrane region" description="Helical" evidence="2">
    <location>
        <begin position="171"/>
        <end position="189"/>
    </location>
</feature>
<keyword evidence="2" id="KW-1133">Transmembrane helix</keyword>
<dbReference type="PANTHER" id="PTHR34502:SF5">
    <property type="entry name" value="DUF6594 DOMAIN-CONTAINING PROTEIN"/>
    <property type="match status" value="1"/>
</dbReference>
<reference evidence="5" key="1">
    <citation type="submission" date="2018-05" db="EMBL/GenBank/DDBJ databases">
        <title>Draft genome sequence of Stemphylium lycopersici strain CIDEFI 213.</title>
        <authorList>
            <person name="Medina R."/>
            <person name="Franco M.E.E."/>
            <person name="Lucentini C.G."/>
            <person name="Saparrat M.C.N."/>
            <person name="Balatti P.A."/>
        </authorList>
    </citation>
    <scope>NUCLEOTIDE SEQUENCE [LARGE SCALE GENOMIC DNA]</scope>
    <source>
        <strain evidence="5">CIDEFI 213</strain>
    </source>
</reference>
<sequence>MDKNADRLALLEEIEKTMDDYGTSPETPDRGNSYQTNNLDTFTENSRRMLNSEGAEQRDLESLQNWLDGNACLARQESAYLDAPLDMVSLAPCKDSAVSQLEVWVENKLIRFYQNFRNNPQHNLSVDPNVYLYSGHLIRRIARAFLLVLITALLLLPVVICNLISGTSVRIVIIMFSTITYLSILSGLTRSRTMELVLAGATYTTVLIVFVSGSNGM</sequence>
<keyword evidence="2" id="KW-0812">Transmembrane</keyword>
<gene>
    <name evidence="4" type="ORF">DDE83_007282</name>
</gene>
<protein>
    <recommendedName>
        <fullName evidence="3">DUF6594 domain-containing protein</fullName>
    </recommendedName>
</protein>
<dbReference type="AlphaFoldDB" id="A0A364MWH9"/>